<dbReference type="InterPro" id="IPR036849">
    <property type="entry name" value="Enolase-like_C_sf"/>
</dbReference>
<comment type="caution">
    <text evidence="3">The sequence shown here is derived from an EMBL/GenBank/DDBJ whole genome shotgun (WGS) entry which is preliminary data.</text>
</comment>
<dbReference type="AlphaFoldDB" id="A0A261SLQ7"/>
<evidence type="ECO:0000256" key="1">
    <source>
        <dbReference type="ARBA" id="ARBA00023239"/>
    </source>
</evidence>
<dbReference type="OrthoDB" id="103536at2"/>
<keyword evidence="1" id="KW-0456">Lyase</keyword>
<dbReference type="InterPro" id="IPR013342">
    <property type="entry name" value="Mandelate_racemase_C"/>
</dbReference>
<dbReference type="EMBL" id="NEVM01000001">
    <property type="protein sequence ID" value="OZI37243.1"/>
    <property type="molecule type" value="Genomic_DNA"/>
</dbReference>
<dbReference type="GO" id="GO:0016829">
    <property type="term" value="F:lyase activity"/>
    <property type="evidence" value="ECO:0007669"/>
    <property type="project" value="UniProtKB-KW"/>
</dbReference>
<sequence length="388" mass="43065">MKIRSITPYLFNPRSGKNLLLVRVESDAGIHGWGECYTSLRKEQVVETFVRCMAPYLVGRDVHDLRHMWRILFDDFAIRRNSVDLSCAWSGIEIALWDIIGKACDRPVHQLIGGRQRSRVRVYANGWAEGAGGIDDICEAARQVVAAGYTALKWDPYQGPWRTVASRADVEHAVACVKAVRAAVGPDVDLLIDAHRRVGPQQAIEFARRIEEFGILQYEDPSLADNIDLVAQARGQLRVPIVCGETFYSKEQFAGLLEARAADVINPDVCACGGILATMELAAMAEPYAVLFSPHNNNSTVVGLAATAHVSLAVSNFLIAEYFVNLQPACDALTATPLKIENGWLELPDRPGLGIDIDVEELRRWPYEDFASKRLRLPEDESPRVRQA</sequence>
<evidence type="ECO:0000313" key="4">
    <source>
        <dbReference type="Proteomes" id="UP000216020"/>
    </source>
</evidence>
<protein>
    <submittedName>
        <fullName evidence="3">Mandelate racemase</fullName>
    </submittedName>
</protein>
<feature type="domain" description="Mandelate racemase/muconate lactonizing enzyme C-terminal" evidence="2">
    <location>
        <begin position="134"/>
        <end position="240"/>
    </location>
</feature>
<dbReference type="Gene3D" id="3.30.390.10">
    <property type="entry name" value="Enolase-like, N-terminal domain"/>
    <property type="match status" value="1"/>
</dbReference>
<dbReference type="SMART" id="SM00922">
    <property type="entry name" value="MR_MLE"/>
    <property type="match status" value="1"/>
</dbReference>
<dbReference type="PANTHER" id="PTHR48080:SF2">
    <property type="entry name" value="D-GALACTONATE DEHYDRATASE"/>
    <property type="match status" value="1"/>
</dbReference>
<dbReference type="GO" id="GO:0009063">
    <property type="term" value="P:amino acid catabolic process"/>
    <property type="evidence" value="ECO:0007669"/>
    <property type="project" value="InterPro"/>
</dbReference>
<dbReference type="SFLD" id="SFLDG00179">
    <property type="entry name" value="mandelate_racemase"/>
    <property type="match status" value="1"/>
</dbReference>
<dbReference type="SUPFAM" id="SSF51604">
    <property type="entry name" value="Enolase C-terminal domain-like"/>
    <property type="match status" value="1"/>
</dbReference>
<dbReference type="Pfam" id="PF13378">
    <property type="entry name" value="MR_MLE_C"/>
    <property type="match status" value="1"/>
</dbReference>
<dbReference type="Gene3D" id="3.20.20.120">
    <property type="entry name" value="Enolase-like C-terminal domain"/>
    <property type="match status" value="1"/>
</dbReference>
<reference evidence="4" key="1">
    <citation type="submission" date="2017-05" db="EMBL/GenBank/DDBJ databases">
        <title>Complete and WGS of Bordetella genogroups.</title>
        <authorList>
            <person name="Spilker T."/>
            <person name="Lipuma J."/>
        </authorList>
    </citation>
    <scope>NUCLEOTIDE SEQUENCE [LARGE SCALE GENOMIC DNA]</scope>
    <source>
        <strain evidence="4">AU16122</strain>
    </source>
</reference>
<dbReference type="SUPFAM" id="SSF54826">
    <property type="entry name" value="Enolase N-terminal domain-like"/>
    <property type="match status" value="1"/>
</dbReference>
<dbReference type="InterPro" id="IPR029017">
    <property type="entry name" value="Enolase-like_N"/>
</dbReference>
<dbReference type="SFLD" id="SFLDS00001">
    <property type="entry name" value="Enolase"/>
    <property type="match status" value="1"/>
</dbReference>
<dbReference type="CDD" id="cd03316">
    <property type="entry name" value="MR_like"/>
    <property type="match status" value="1"/>
</dbReference>
<dbReference type="Proteomes" id="UP000216020">
    <property type="component" value="Unassembled WGS sequence"/>
</dbReference>
<dbReference type="InterPro" id="IPR018110">
    <property type="entry name" value="Mandel_Rmase/mucon_lact_enz_CS"/>
</dbReference>
<dbReference type="PANTHER" id="PTHR48080">
    <property type="entry name" value="D-GALACTONATE DEHYDRATASE-RELATED"/>
    <property type="match status" value="1"/>
</dbReference>
<dbReference type="InterPro" id="IPR013341">
    <property type="entry name" value="Mandelate_racemase_N_dom"/>
</dbReference>
<dbReference type="InterPro" id="IPR029065">
    <property type="entry name" value="Enolase_C-like"/>
</dbReference>
<dbReference type="PROSITE" id="PS00908">
    <property type="entry name" value="MR_MLE_1"/>
    <property type="match status" value="1"/>
</dbReference>
<name>A0A261SLQ7_9BORD</name>
<dbReference type="RefSeq" id="WP_094851349.1">
    <property type="nucleotide sequence ID" value="NZ_NEVM01000001.1"/>
</dbReference>
<dbReference type="InterPro" id="IPR034593">
    <property type="entry name" value="DgoD-like"/>
</dbReference>
<evidence type="ECO:0000313" key="3">
    <source>
        <dbReference type="EMBL" id="OZI37243.1"/>
    </source>
</evidence>
<dbReference type="Pfam" id="PF02746">
    <property type="entry name" value="MR_MLE_N"/>
    <property type="match status" value="1"/>
</dbReference>
<evidence type="ECO:0000259" key="2">
    <source>
        <dbReference type="SMART" id="SM00922"/>
    </source>
</evidence>
<keyword evidence="4" id="KW-1185">Reference proteome</keyword>
<proteinExistence type="predicted"/>
<accession>A0A261SLQ7</accession>
<gene>
    <name evidence="3" type="ORF">CAL29_02100</name>
</gene>
<organism evidence="3 4">
    <name type="scientific">Bordetella genomosp. 10</name>
    <dbReference type="NCBI Taxonomy" id="1416804"/>
    <lineage>
        <taxon>Bacteria</taxon>
        <taxon>Pseudomonadati</taxon>
        <taxon>Pseudomonadota</taxon>
        <taxon>Betaproteobacteria</taxon>
        <taxon>Burkholderiales</taxon>
        <taxon>Alcaligenaceae</taxon>
        <taxon>Bordetella</taxon>
    </lineage>
</organism>